<dbReference type="AlphaFoldDB" id="A0A8K0CTD0"/>
<reference evidence="1" key="1">
    <citation type="submission" date="2019-08" db="EMBL/GenBank/DDBJ databases">
        <title>The genome of the North American firefly Photinus pyralis.</title>
        <authorList>
            <consortium name="Photinus pyralis genome working group"/>
            <person name="Fallon T.R."/>
            <person name="Sander Lower S.E."/>
            <person name="Weng J.-K."/>
        </authorList>
    </citation>
    <scope>NUCLEOTIDE SEQUENCE</scope>
    <source>
        <strain evidence="1">TRF0915ILg1</strain>
        <tissue evidence="1">Whole body</tissue>
    </source>
</reference>
<dbReference type="OrthoDB" id="123207at2759"/>
<accession>A0A8K0CTD0</accession>
<evidence type="ECO:0000313" key="2">
    <source>
        <dbReference type="Proteomes" id="UP000801492"/>
    </source>
</evidence>
<evidence type="ECO:0000313" key="1">
    <source>
        <dbReference type="EMBL" id="KAF2893333.1"/>
    </source>
</evidence>
<dbReference type="Proteomes" id="UP000801492">
    <property type="component" value="Unassembled WGS sequence"/>
</dbReference>
<dbReference type="EMBL" id="VTPC01008070">
    <property type="protein sequence ID" value="KAF2893333.1"/>
    <property type="molecule type" value="Genomic_DNA"/>
</dbReference>
<gene>
    <name evidence="1" type="ORF">ILUMI_12840</name>
</gene>
<name>A0A8K0CTD0_IGNLU</name>
<sequence>MMVLNYKTLMKNKTRKLSRFITKNRWVFDNLEKLNVNEFDLLLEAIPSDGESVVSDNNSYEDEEIENLCIGEEPDPIFSEFDLPFFSNLENIIPESENCNSSNSVGPILPKAVKEDDGISIKEIPCPKLVKDYNQYMGGVDKVNMLKSIYEVTRKSKK</sequence>
<comment type="caution">
    <text evidence="1">The sequence shown here is derived from an EMBL/GenBank/DDBJ whole genome shotgun (WGS) entry which is preliminary data.</text>
</comment>
<organism evidence="1 2">
    <name type="scientific">Ignelater luminosus</name>
    <name type="common">Cucubano</name>
    <name type="synonym">Pyrophorus luminosus</name>
    <dbReference type="NCBI Taxonomy" id="2038154"/>
    <lineage>
        <taxon>Eukaryota</taxon>
        <taxon>Metazoa</taxon>
        <taxon>Ecdysozoa</taxon>
        <taxon>Arthropoda</taxon>
        <taxon>Hexapoda</taxon>
        <taxon>Insecta</taxon>
        <taxon>Pterygota</taxon>
        <taxon>Neoptera</taxon>
        <taxon>Endopterygota</taxon>
        <taxon>Coleoptera</taxon>
        <taxon>Polyphaga</taxon>
        <taxon>Elateriformia</taxon>
        <taxon>Elateroidea</taxon>
        <taxon>Elateridae</taxon>
        <taxon>Agrypninae</taxon>
        <taxon>Pyrophorini</taxon>
        <taxon>Ignelater</taxon>
    </lineage>
</organism>
<proteinExistence type="predicted"/>
<keyword evidence="2" id="KW-1185">Reference proteome</keyword>
<protein>
    <submittedName>
        <fullName evidence="1">Uncharacterized protein</fullName>
    </submittedName>
</protein>